<dbReference type="EC" id="5.2.1.8" evidence="6"/>
<evidence type="ECO:0000256" key="3">
    <source>
        <dbReference type="ARBA" id="ARBA00023110"/>
    </source>
</evidence>
<comment type="catalytic activity">
    <reaction evidence="1 5 6">
        <text>[protein]-peptidylproline (omega=180) = [protein]-peptidylproline (omega=0)</text>
        <dbReference type="Rhea" id="RHEA:16237"/>
        <dbReference type="Rhea" id="RHEA-COMP:10747"/>
        <dbReference type="Rhea" id="RHEA-COMP:10748"/>
        <dbReference type="ChEBI" id="CHEBI:83833"/>
        <dbReference type="ChEBI" id="CHEBI:83834"/>
        <dbReference type="EC" id="5.2.1.8"/>
    </reaction>
</comment>
<dbReference type="Gene3D" id="2.40.10.330">
    <property type="match status" value="1"/>
</dbReference>
<reference evidence="8 9" key="1">
    <citation type="submission" date="2020-04" db="EMBL/GenBank/DDBJ databases">
        <authorList>
            <person name="De Canck E."/>
        </authorList>
    </citation>
    <scope>NUCLEOTIDE SEQUENCE [LARGE SCALE GENOMIC DNA]</scope>
    <source>
        <strain evidence="8 9">LMG 6000</strain>
    </source>
</reference>
<gene>
    <name evidence="8" type="primary">fkpB</name>
    <name evidence="8" type="ORF">LMG6000_05431</name>
</gene>
<dbReference type="InterPro" id="IPR048261">
    <property type="entry name" value="SlpA/SlyD-like_ins_sf"/>
</dbReference>
<sequence>MHIRWQIVSIASNEVNVLVRPDSYLTLHYRITLASGPGKDSVFADTFDGRPGTLQMGSGQWAPGLEAALVGRAEGERFSVTVAPADAYGDRNPELIQRVTRAMLAEHAGADATFEPGDLVEFTAPNGGRYSGVLKEINDESALFDFNHPLAGISLRVDVALLGVL</sequence>
<evidence type="ECO:0000313" key="8">
    <source>
        <dbReference type="EMBL" id="CAB3937630.1"/>
    </source>
</evidence>
<evidence type="ECO:0000256" key="5">
    <source>
        <dbReference type="PROSITE-ProRule" id="PRU00277"/>
    </source>
</evidence>
<evidence type="ECO:0000256" key="1">
    <source>
        <dbReference type="ARBA" id="ARBA00000971"/>
    </source>
</evidence>
<dbReference type="Pfam" id="PF00254">
    <property type="entry name" value="FKBP_C"/>
    <property type="match status" value="1"/>
</dbReference>
<dbReference type="AlphaFoldDB" id="A0A6S7FEB7"/>
<dbReference type="EMBL" id="CADILH010000011">
    <property type="protein sequence ID" value="CAB3937630.1"/>
    <property type="molecule type" value="Genomic_DNA"/>
</dbReference>
<dbReference type="Proteomes" id="UP000494183">
    <property type="component" value="Unassembled WGS sequence"/>
</dbReference>
<organism evidence="8 9">
    <name type="scientific">Achromobacter insolitus</name>
    <dbReference type="NCBI Taxonomy" id="217204"/>
    <lineage>
        <taxon>Bacteria</taxon>
        <taxon>Pseudomonadati</taxon>
        <taxon>Pseudomonadota</taxon>
        <taxon>Betaproteobacteria</taxon>
        <taxon>Burkholderiales</taxon>
        <taxon>Alcaligenaceae</taxon>
        <taxon>Achromobacter</taxon>
    </lineage>
</organism>
<dbReference type="SUPFAM" id="SSF54534">
    <property type="entry name" value="FKBP-like"/>
    <property type="match status" value="1"/>
</dbReference>
<dbReference type="InterPro" id="IPR046357">
    <property type="entry name" value="PPIase_dom_sf"/>
</dbReference>
<dbReference type="GO" id="GO:0003755">
    <property type="term" value="F:peptidyl-prolyl cis-trans isomerase activity"/>
    <property type="evidence" value="ECO:0007669"/>
    <property type="project" value="UniProtKB-UniRule"/>
</dbReference>
<keyword evidence="3 5" id="KW-0697">Rotamase</keyword>
<dbReference type="Gene3D" id="3.10.50.40">
    <property type="match status" value="1"/>
</dbReference>
<dbReference type="PANTHER" id="PTHR47861">
    <property type="entry name" value="FKBP-TYPE PEPTIDYL-PROLYL CIS-TRANS ISOMERASE SLYD"/>
    <property type="match status" value="1"/>
</dbReference>
<keyword evidence="4 5" id="KW-0413">Isomerase</keyword>
<feature type="domain" description="PPIase FKBP-type" evidence="7">
    <location>
        <begin position="22"/>
        <end position="99"/>
    </location>
</feature>
<evidence type="ECO:0000256" key="4">
    <source>
        <dbReference type="ARBA" id="ARBA00023235"/>
    </source>
</evidence>
<keyword evidence="9" id="KW-1185">Reference proteome</keyword>
<dbReference type="PANTHER" id="PTHR47861:SF4">
    <property type="entry name" value="FKBP-TYPE 16 KDA PEPTIDYL-PROLYL CIS-TRANS ISOMERASE"/>
    <property type="match status" value="1"/>
</dbReference>
<evidence type="ECO:0000313" key="9">
    <source>
        <dbReference type="Proteomes" id="UP000494183"/>
    </source>
</evidence>
<dbReference type="PROSITE" id="PS50059">
    <property type="entry name" value="FKBP_PPIASE"/>
    <property type="match status" value="1"/>
</dbReference>
<dbReference type="InterPro" id="IPR001179">
    <property type="entry name" value="PPIase_FKBP_dom"/>
</dbReference>
<evidence type="ECO:0000256" key="6">
    <source>
        <dbReference type="RuleBase" id="RU003915"/>
    </source>
</evidence>
<evidence type="ECO:0000256" key="2">
    <source>
        <dbReference type="ARBA" id="ARBA00006577"/>
    </source>
</evidence>
<protein>
    <recommendedName>
        <fullName evidence="6">Peptidyl-prolyl cis-trans isomerase</fullName>
        <ecNumber evidence="6">5.2.1.8</ecNumber>
    </recommendedName>
</protein>
<evidence type="ECO:0000259" key="7">
    <source>
        <dbReference type="PROSITE" id="PS50059"/>
    </source>
</evidence>
<name>A0A6S7FEB7_9BURK</name>
<comment type="similarity">
    <text evidence="2 6">Belongs to the FKBP-type PPIase family.</text>
</comment>
<proteinExistence type="inferred from homology"/>
<accession>A0A6S7FEB7</accession>